<dbReference type="GO" id="GO:0048015">
    <property type="term" value="P:phosphatidylinositol-mediated signaling"/>
    <property type="evidence" value="ECO:0007669"/>
    <property type="project" value="TreeGrafter"/>
</dbReference>
<proteinExistence type="predicted"/>
<evidence type="ECO:0000256" key="2">
    <source>
        <dbReference type="ARBA" id="ARBA00022777"/>
    </source>
</evidence>
<feature type="domain" description="PIK helical" evidence="5">
    <location>
        <begin position="621"/>
        <end position="796"/>
    </location>
</feature>
<dbReference type="Gene3D" id="1.10.1070.11">
    <property type="entry name" value="Phosphatidylinositol 3-/4-kinase, catalytic domain"/>
    <property type="match status" value="1"/>
</dbReference>
<evidence type="ECO:0000256" key="1">
    <source>
        <dbReference type="ARBA" id="ARBA00022679"/>
    </source>
</evidence>
<dbReference type="InterPro" id="IPR000403">
    <property type="entry name" value="PI3/4_kinase_cat_dom"/>
</dbReference>
<dbReference type="GO" id="GO:0006897">
    <property type="term" value="P:endocytosis"/>
    <property type="evidence" value="ECO:0007669"/>
    <property type="project" value="TreeGrafter"/>
</dbReference>
<keyword evidence="1" id="KW-0808">Transferase</keyword>
<feature type="region of interest" description="Disordered" evidence="3">
    <location>
        <begin position="133"/>
        <end position="192"/>
    </location>
</feature>
<dbReference type="GO" id="GO:0016303">
    <property type="term" value="F:1-phosphatidylinositol-3-kinase activity"/>
    <property type="evidence" value="ECO:0007669"/>
    <property type="project" value="TreeGrafter"/>
</dbReference>
<dbReference type="InterPro" id="IPR001263">
    <property type="entry name" value="PI3K_accessory_dom"/>
</dbReference>
<evidence type="ECO:0000259" key="4">
    <source>
        <dbReference type="PROSITE" id="PS50290"/>
    </source>
</evidence>
<dbReference type="EMBL" id="BLIY01000024">
    <property type="protein sequence ID" value="GFE55711.1"/>
    <property type="molecule type" value="Genomic_DNA"/>
</dbReference>
<feature type="region of interest" description="Disordered" evidence="3">
    <location>
        <begin position="56"/>
        <end position="79"/>
    </location>
</feature>
<evidence type="ECO:0008006" key="8">
    <source>
        <dbReference type="Google" id="ProtNLM"/>
    </source>
</evidence>
<keyword evidence="7" id="KW-1185">Reference proteome</keyword>
<dbReference type="InterPro" id="IPR011009">
    <property type="entry name" value="Kinase-like_dom_sf"/>
</dbReference>
<evidence type="ECO:0000313" key="7">
    <source>
        <dbReference type="Proteomes" id="UP001057455"/>
    </source>
</evidence>
<dbReference type="InterPro" id="IPR016024">
    <property type="entry name" value="ARM-type_fold"/>
</dbReference>
<dbReference type="SUPFAM" id="SSF48371">
    <property type="entry name" value="ARM repeat"/>
    <property type="match status" value="1"/>
</dbReference>
<dbReference type="OrthoDB" id="67688at2759"/>
<dbReference type="Pfam" id="PF00454">
    <property type="entry name" value="PI3_PI4_kinase"/>
    <property type="match status" value="1"/>
</dbReference>
<dbReference type="GO" id="GO:0000407">
    <property type="term" value="C:phagophore assembly site"/>
    <property type="evidence" value="ECO:0007669"/>
    <property type="project" value="TreeGrafter"/>
</dbReference>
<dbReference type="InterPro" id="IPR042236">
    <property type="entry name" value="PI3K_accessory_sf"/>
</dbReference>
<dbReference type="PROSITE" id="PS51545">
    <property type="entry name" value="PIK_HELICAL"/>
    <property type="match status" value="1"/>
</dbReference>
<dbReference type="InterPro" id="IPR015433">
    <property type="entry name" value="PI3/4_kinase"/>
</dbReference>
<dbReference type="PANTHER" id="PTHR10048:SF7">
    <property type="entry name" value="PHOSPHATIDYLINOSITOL 3-KINASE CATALYTIC SUBUNIT TYPE 3"/>
    <property type="match status" value="1"/>
</dbReference>
<feature type="domain" description="PI3K/PI4K catalytic" evidence="4">
    <location>
        <begin position="926"/>
        <end position="1183"/>
    </location>
</feature>
<dbReference type="AlphaFoldDB" id="A0A9W5TDF6"/>
<protein>
    <recommendedName>
        <fullName evidence="8">Phosphatidylinositol 3-kinase</fullName>
    </recommendedName>
</protein>
<dbReference type="Gene3D" id="1.25.40.70">
    <property type="entry name" value="Phosphatidylinositol 3-kinase, accessory domain (PIK)"/>
    <property type="match status" value="1"/>
</dbReference>
<gene>
    <name evidence="6" type="ORF">BaOVIS_031150</name>
</gene>
<evidence type="ECO:0000259" key="5">
    <source>
        <dbReference type="PROSITE" id="PS51545"/>
    </source>
</evidence>
<dbReference type="InterPro" id="IPR036940">
    <property type="entry name" value="PI3/4_kinase_cat_sf"/>
</dbReference>
<sequence length="1198" mass="135497">MKFEQKVTRCHLAGLRQDIIPPDPRLYLKTVAPNEVAISLGSMIFFKAKCQNKGRSKRDIMDHATSPESDGPGDDSYTPEFGPSTRLVLKCSLFKNQVQLSDTVQIQLDSNKVSRCYKSFDFTNVHFGNKSAGTASGGCSTTRGNPINADNGVDHTTLGNTARNRRNKRRNNKQQPKEEHEQIHHDTSQRLPRVKHRRTYMGGSSTRKLSGTNFSRCTLCNHKDKTYFRLKSHRKFKATTRPVPEIPHEDQWYTVFNKMMQQLGLKDPRTSARDFMNDTSQNKLLYKIKYSDKIGVPIIVNVDTILRFQLKDQIDNTVVLRTGIYIQDQFLGTSDLEIVNLKLEGYVNMFYDQVAPLGKPTGTCDIRSCCCSSHERIVCASHSIQLLDEIKRLTSFIFTYGIFMKPYILGKYRYLLYLYLQVLSYSVMGTLQTCVDIVPLALMTLGVVQFDGDTSNVGHRGFMRRAMSVPTVADTRDPSFVDIYQECTSVDTEPLGLGTNMNAELIDRGHNIVAAFQHAEMDYRTYNRARRVAMLYVDSADRNIDIRSQRFNAMPMSIPIFAMPTLLEFSVDPVFYSDSHLICRMMTDALSVHSGIFFTTDVVYFPEPREVAFLKSLVSTPLYNVGVVPGKLDTLHVQTTLGPISYRMINKLMWKYVPALVRNKDTLSLFLRFIDWEDPSETKMALRAMLLWETPGLATLLELLSRDFQPPHVPEDIQRYAAAMLIRKYGFRKLVPFFPQLVSAPGACYLMNQLIMETPKDRNASLHLYWALESWQNADTNPKDLVTELLTTIEGMDNGDDILSAIGAQRALRQRMHLLMQQLKSISSNHEQKRALLARSLGGDNCLEVFNGLGPQLSGGDHIKFDMPIPLFTDPSLVIQAIETDKCNVIKTGRYPLLLTFEVSGNSDFTQSNSLYDIDIVDLGKNTRESRGTPSKNNKNILGTSLKKILFKDGDDLRLDQLCQQIAKLSDLILRQHGIESHIMTYNVVATSSQDGFVEFLMDTKPLSAVMSDHGSIAAYLLGNYPSHTDMSYKQANFIGSLASYSAITYLLGVGDRHNDNLIISQSGHVIHVDYGYVLGSDPRPLPVPPFKLSKELLDFVGGSGSFMYRRFKHRFYVIFSILKRHAKLFIILCYLLVGSNLRNVNLESVVKMEAKFHLSDDSPVTSSTYVNSLIESSATALSSELVEKWHQFAMSWK</sequence>
<evidence type="ECO:0000313" key="6">
    <source>
        <dbReference type="EMBL" id="GFE55711.1"/>
    </source>
</evidence>
<comment type="caution">
    <text evidence="6">The sequence shown here is derived from an EMBL/GenBank/DDBJ whole genome shotgun (WGS) entry which is preliminary data.</text>
</comment>
<dbReference type="SMART" id="SM00146">
    <property type="entry name" value="PI3Kc"/>
    <property type="match status" value="1"/>
</dbReference>
<dbReference type="GO" id="GO:0000045">
    <property type="term" value="P:autophagosome assembly"/>
    <property type="evidence" value="ECO:0007669"/>
    <property type="project" value="TreeGrafter"/>
</dbReference>
<feature type="compositionally biased region" description="Polar residues" evidence="3">
    <location>
        <begin position="133"/>
        <end position="145"/>
    </location>
</feature>
<dbReference type="SUPFAM" id="SSF56112">
    <property type="entry name" value="Protein kinase-like (PK-like)"/>
    <property type="match status" value="1"/>
</dbReference>
<dbReference type="Proteomes" id="UP001057455">
    <property type="component" value="Unassembled WGS sequence"/>
</dbReference>
<dbReference type="Gene3D" id="3.30.1010.10">
    <property type="entry name" value="Phosphatidylinositol 3-kinase Catalytic Subunit, Chain A, domain 4"/>
    <property type="match status" value="1"/>
</dbReference>
<reference evidence="6" key="1">
    <citation type="submission" date="2019-12" db="EMBL/GenBank/DDBJ databases">
        <title>Genome sequence of Babesia ovis.</title>
        <authorList>
            <person name="Yamagishi J."/>
            <person name="Sevinc F."/>
            <person name="Xuan X."/>
        </authorList>
    </citation>
    <scope>NUCLEOTIDE SEQUENCE</scope>
    <source>
        <strain evidence="6">Selcuk</strain>
    </source>
</reference>
<dbReference type="GO" id="GO:0005777">
    <property type="term" value="C:peroxisome"/>
    <property type="evidence" value="ECO:0007669"/>
    <property type="project" value="TreeGrafter"/>
</dbReference>
<keyword evidence="2" id="KW-0418">Kinase</keyword>
<evidence type="ECO:0000256" key="3">
    <source>
        <dbReference type="SAM" id="MobiDB-lite"/>
    </source>
</evidence>
<dbReference type="GO" id="GO:0034271">
    <property type="term" value="C:phosphatidylinositol 3-kinase complex, class III, type I"/>
    <property type="evidence" value="ECO:0007669"/>
    <property type="project" value="TreeGrafter"/>
</dbReference>
<feature type="compositionally biased region" description="Basic residues" evidence="3">
    <location>
        <begin position="163"/>
        <end position="172"/>
    </location>
</feature>
<dbReference type="Pfam" id="PF00613">
    <property type="entry name" value="PI3Ka"/>
    <property type="match status" value="1"/>
</dbReference>
<dbReference type="PROSITE" id="PS50290">
    <property type="entry name" value="PI3_4_KINASE_3"/>
    <property type="match status" value="1"/>
</dbReference>
<name>A0A9W5TDF6_BABOV</name>
<dbReference type="PANTHER" id="PTHR10048">
    <property type="entry name" value="PHOSPHATIDYLINOSITOL KINASE"/>
    <property type="match status" value="1"/>
</dbReference>
<organism evidence="6 7">
    <name type="scientific">Babesia ovis</name>
    <dbReference type="NCBI Taxonomy" id="5869"/>
    <lineage>
        <taxon>Eukaryota</taxon>
        <taxon>Sar</taxon>
        <taxon>Alveolata</taxon>
        <taxon>Apicomplexa</taxon>
        <taxon>Aconoidasida</taxon>
        <taxon>Piroplasmida</taxon>
        <taxon>Babesiidae</taxon>
        <taxon>Babesia</taxon>
    </lineage>
</organism>
<feature type="compositionally biased region" description="Basic and acidic residues" evidence="3">
    <location>
        <begin position="175"/>
        <end position="188"/>
    </location>
</feature>
<dbReference type="GO" id="GO:0034272">
    <property type="term" value="C:phosphatidylinositol 3-kinase complex, class III, type II"/>
    <property type="evidence" value="ECO:0007669"/>
    <property type="project" value="TreeGrafter"/>
</dbReference>
<dbReference type="GO" id="GO:0005768">
    <property type="term" value="C:endosome"/>
    <property type="evidence" value="ECO:0007669"/>
    <property type="project" value="TreeGrafter"/>
</dbReference>
<accession>A0A9W5TDF6</accession>